<reference key="1">
    <citation type="submission" date="2017-08" db="EMBL/GenBank/DDBJ databases">
        <title>A dynamic microbial community with high functional redundancy inhabits the cold, oxic subseafloor aquifer.</title>
        <authorList>
            <person name="Tully B.J."/>
            <person name="Wheat C.G."/>
            <person name="Glazer B.T."/>
            <person name="Huber J.A."/>
        </authorList>
    </citation>
    <scope>NUCLEOTIDE SEQUENCE [LARGE SCALE GENOMIC DNA]</scope>
</reference>
<evidence type="ECO:0000256" key="6">
    <source>
        <dbReference type="ARBA" id="ARBA00022827"/>
    </source>
</evidence>
<protein>
    <recommendedName>
        <fullName evidence="2 10">FAD:protein FMN transferase</fullName>
        <ecNumber evidence="1 10">2.7.1.180</ecNumber>
    </recommendedName>
    <alternativeName>
        <fullName evidence="8 10">Flavin transferase</fullName>
    </alternativeName>
</protein>
<dbReference type="InterPro" id="IPR003374">
    <property type="entry name" value="ApbE-like_sf"/>
</dbReference>
<dbReference type="EMBL" id="NVUS01000016">
    <property type="protein sequence ID" value="PCI99313.1"/>
    <property type="molecule type" value="Genomic_DNA"/>
</dbReference>
<organism evidence="12">
    <name type="scientific">OCS116 cluster bacterium</name>
    <dbReference type="NCBI Taxonomy" id="2030921"/>
    <lineage>
        <taxon>Bacteria</taxon>
        <taxon>Pseudomonadati</taxon>
        <taxon>Pseudomonadota</taxon>
        <taxon>Alphaproteobacteria</taxon>
        <taxon>OCS116 cluster</taxon>
    </lineage>
</organism>
<feature type="binding site" evidence="11">
    <location>
        <position position="318"/>
    </location>
    <ligand>
        <name>Mg(2+)</name>
        <dbReference type="ChEBI" id="CHEBI:18420"/>
    </ligand>
</feature>
<dbReference type="EC" id="2.7.1.180" evidence="1 10"/>
<dbReference type="Gene3D" id="3.10.520.10">
    <property type="entry name" value="ApbE-like domains"/>
    <property type="match status" value="1"/>
</dbReference>
<sequence>MPRILHNNITALWWRLMTFHSIIYGEMKVTMKPTRRRFISISASVMAAGTLQANGVQAAPQKLELYKWQGVAMGAAAQMSLYAASKTQAKILFQKCESEIERLEAIFSLFKPNSDISRLNATGQLRNPNFELVELLSRCKSYSQLTNGAFDVTIQPLWKFYQTHFSGSNADIPAAELDKVLKLVGAKAIQLSANKISFAKPNMAISLNGVAQGYLTDKISDILRQDGFENILVNMGETFALGTHQDGRNWTIGITSPQDQNEIAQLVKMKDQAIATSGGYGSPFSDNGHHHLLNPKTGLSANIYASVSVIATDSLTADMLSTAFYIMPMHEIDAVWHKFPQLQQAIFIDFNGNITEKRV</sequence>
<name>A0A2A4YWR4_9PROT</name>
<feature type="binding site" evidence="11">
    <location>
        <position position="322"/>
    </location>
    <ligand>
        <name>Mg(2+)</name>
        <dbReference type="ChEBI" id="CHEBI:18420"/>
    </ligand>
</feature>
<comment type="caution">
    <text evidence="12">The sequence shown here is derived from an EMBL/GenBank/DDBJ whole genome shotgun (WGS) entry which is preliminary data.</text>
</comment>
<evidence type="ECO:0000256" key="5">
    <source>
        <dbReference type="ARBA" id="ARBA00022723"/>
    </source>
</evidence>
<dbReference type="SUPFAM" id="SSF143631">
    <property type="entry name" value="ApbE-like"/>
    <property type="match status" value="1"/>
</dbReference>
<reference evidence="12" key="2">
    <citation type="journal article" date="2018" name="ISME J.">
        <title>A dynamic microbial community with high functional redundancy inhabits the cold, oxic subseafloor aquifer.</title>
        <authorList>
            <person name="Tully B.J."/>
            <person name="Wheat C.G."/>
            <person name="Glazer B.T."/>
            <person name="Huber J.A."/>
        </authorList>
    </citation>
    <scope>NUCLEOTIDE SEQUENCE</scope>
    <source>
        <strain evidence="12">NORP83</strain>
    </source>
</reference>
<comment type="catalytic activity">
    <reaction evidence="9 10">
        <text>L-threonyl-[protein] + FAD = FMN-L-threonyl-[protein] + AMP + H(+)</text>
        <dbReference type="Rhea" id="RHEA:36847"/>
        <dbReference type="Rhea" id="RHEA-COMP:11060"/>
        <dbReference type="Rhea" id="RHEA-COMP:11061"/>
        <dbReference type="ChEBI" id="CHEBI:15378"/>
        <dbReference type="ChEBI" id="CHEBI:30013"/>
        <dbReference type="ChEBI" id="CHEBI:57692"/>
        <dbReference type="ChEBI" id="CHEBI:74257"/>
        <dbReference type="ChEBI" id="CHEBI:456215"/>
        <dbReference type="EC" id="2.7.1.180"/>
    </reaction>
</comment>
<accession>A0A2A4YWR4</accession>
<evidence type="ECO:0000256" key="11">
    <source>
        <dbReference type="PIRSR" id="PIRSR006268-2"/>
    </source>
</evidence>
<evidence type="ECO:0000256" key="7">
    <source>
        <dbReference type="ARBA" id="ARBA00022842"/>
    </source>
</evidence>
<comment type="similarity">
    <text evidence="10">Belongs to the ApbE family.</text>
</comment>
<dbReference type="InterPro" id="IPR024932">
    <property type="entry name" value="ApbE"/>
</dbReference>
<evidence type="ECO:0000256" key="1">
    <source>
        <dbReference type="ARBA" id="ARBA00011955"/>
    </source>
</evidence>
<keyword evidence="3 10" id="KW-0285">Flavoprotein</keyword>
<evidence type="ECO:0000256" key="3">
    <source>
        <dbReference type="ARBA" id="ARBA00022630"/>
    </source>
</evidence>
<proteinExistence type="inferred from homology"/>
<keyword evidence="5 10" id="KW-0479">Metal-binding</keyword>
<dbReference type="PANTHER" id="PTHR30040">
    <property type="entry name" value="THIAMINE BIOSYNTHESIS LIPOPROTEIN APBE"/>
    <property type="match status" value="1"/>
</dbReference>
<dbReference type="AlphaFoldDB" id="A0A2A4YWR4"/>
<evidence type="ECO:0000256" key="4">
    <source>
        <dbReference type="ARBA" id="ARBA00022679"/>
    </source>
</evidence>
<evidence type="ECO:0000256" key="9">
    <source>
        <dbReference type="ARBA" id="ARBA00048540"/>
    </source>
</evidence>
<dbReference type="PIRSF" id="PIRSF006268">
    <property type="entry name" value="ApbE"/>
    <property type="match status" value="1"/>
</dbReference>
<evidence type="ECO:0000313" key="12">
    <source>
        <dbReference type="EMBL" id="PCI99313.1"/>
    </source>
</evidence>
<comment type="cofactor">
    <cofactor evidence="11">
        <name>Mg(2+)</name>
        <dbReference type="ChEBI" id="CHEBI:18420"/>
    </cofactor>
    <cofactor evidence="11">
        <name>Mn(2+)</name>
        <dbReference type="ChEBI" id="CHEBI:29035"/>
    </cofactor>
    <text evidence="11">Magnesium. Can also use manganese.</text>
</comment>
<dbReference type="GO" id="GO:0016740">
    <property type="term" value="F:transferase activity"/>
    <property type="evidence" value="ECO:0007669"/>
    <property type="project" value="UniProtKB-UniRule"/>
</dbReference>
<feature type="binding site" evidence="11">
    <location>
        <position position="209"/>
    </location>
    <ligand>
        <name>Mg(2+)</name>
        <dbReference type="ChEBI" id="CHEBI:18420"/>
    </ligand>
</feature>
<dbReference type="GO" id="GO:0046872">
    <property type="term" value="F:metal ion binding"/>
    <property type="evidence" value="ECO:0007669"/>
    <property type="project" value="UniProtKB-UniRule"/>
</dbReference>
<dbReference type="Pfam" id="PF02424">
    <property type="entry name" value="ApbE"/>
    <property type="match status" value="1"/>
</dbReference>
<evidence type="ECO:0000256" key="8">
    <source>
        <dbReference type="ARBA" id="ARBA00031306"/>
    </source>
</evidence>
<evidence type="ECO:0000256" key="10">
    <source>
        <dbReference type="PIRNR" id="PIRNR006268"/>
    </source>
</evidence>
<dbReference type="PANTHER" id="PTHR30040:SF2">
    <property type="entry name" value="FAD:PROTEIN FMN TRANSFERASE"/>
    <property type="match status" value="1"/>
</dbReference>
<evidence type="ECO:0000256" key="2">
    <source>
        <dbReference type="ARBA" id="ARBA00016337"/>
    </source>
</evidence>
<gene>
    <name evidence="12" type="ORF">COB13_11820</name>
</gene>
<keyword evidence="7 10" id="KW-0460">Magnesium</keyword>
<keyword evidence="6 10" id="KW-0274">FAD</keyword>
<keyword evidence="4 10" id="KW-0808">Transferase</keyword>